<proteinExistence type="predicted"/>
<comment type="caution">
    <text evidence="1">The sequence shown here is derived from an EMBL/GenBank/DDBJ whole genome shotgun (WGS) entry which is preliminary data.</text>
</comment>
<reference evidence="1 2" key="1">
    <citation type="journal article" date="2019" name="Int. J. Syst. Evol. Microbiol.">
        <title>The Global Catalogue of Microorganisms (GCM) 10K type strain sequencing project: providing services to taxonomists for standard genome sequencing and annotation.</title>
        <authorList>
            <consortium name="The Broad Institute Genomics Platform"/>
            <consortium name="The Broad Institute Genome Sequencing Center for Infectious Disease"/>
            <person name="Wu L."/>
            <person name="Ma J."/>
        </authorList>
    </citation>
    <scope>NUCLEOTIDE SEQUENCE [LARGE SCALE GENOMIC DNA]</scope>
    <source>
        <strain evidence="1 2">JCM 14326</strain>
    </source>
</reference>
<name>A0ABN2NFA6_9MICO</name>
<protein>
    <submittedName>
        <fullName evidence="1">Uncharacterized protein</fullName>
    </submittedName>
</protein>
<evidence type="ECO:0000313" key="2">
    <source>
        <dbReference type="Proteomes" id="UP001501094"/>
    </source>
</evidence>
<keyword evidence="2" id="KW-1185">Reference proteome</keyword>
<evidence type="ECO:0000313" key="1">
    <source>
        <dbReference type="EMBL" id="GAA1865267.1"/>
    </source>
</evidence>
<gene>
    <name evidence="1" type="ORF">GCM10009751_24250</name>
</gene>
<sequence length="100" mass="10875">MSLTSSKLASTVRLDFDVWQPWALLWKYSFMSDVAGTSGRRFEVVAALTLVSTSVDTECASDADAGTSPAPRVARQAEAASAMRDRLIAFLTISWILSED</sequence>
<accession>A0ABN2NFA6</accession>
<dbReference type="Proteomes" id="UP001501094">
    <property type="component" value="Unassembled WGS sequence"/>
</dbReference>
<dbReference type="EMBL" id="BAAANL010000004">
    <property type="protein sequence ID" value="GAA1865267.1"/>
    <property type="molecule type" value="Genomic_DNA"/>
</dbReference>
<organism evidence="1 2">
    <name type="scientific">Myceligenerans crystallogenes</name>
    <dbReference type="NCBI Taxonomy" id="316335"/>
    <lineage>
        <taxon>Bacteria</taxon>
        <taxon>Bacillati</taxon>
        <taxon>Actinomycetota</taxon>
        <taxon>Actinomycetes</taxon>
        <taxon>Micrococcales</taxon>
        <taxon>Promicromonosporaceae</taxon>
        <taxon>Myceligenerans</taxon>
    </lineage>
</organism>